<organism evidence="9 10">
    <name type="scientific">Vigna mungo</name>
    <name type="common">Black gram</name>
    <name type="synonym">Phaseolus mungo</name>
    <dbReference type="NCBI Taxonomy" id="3915"/>
    <lineage>
        <taxon>Eukaryota</taxon>
        <taxon>Viridiplantae</taxon>
        <taxon>Streptophyta</taxon>
        <taxon>Embryophyta</taxon>
        <taxon>Tracheophyta</taxon>
        <taxon>Spermatophyta</taxon>
        <taxon>Magnoliopsida</taxon>
        <taxon>eudicotyledons</taxon>
        <taxon>Gunneridae</taxon>
        <taxon>Pentapetalae</taxon>
        <taxon>rosids</taxon>
        <taxon>fabids</taxon>
        <taxon>Fabales</taxon>
        <taxon>Fabaceae</taxon>
        <taxon>Papilionoideae</taxon>
        <taxon>50 kb inversion clade</taxon>
        <taxon>NPAAA clade</taxon>
        <taxon>indigoferoid/millettioid clade</taxon>
        <taxon>Phaseoleae</taxon>
        <taxon>Vigna</taxon>
    </lineage>
</organism>
<dbReference type="EC" id="3.4.21.105" evidence="6"/>
<evidence type="ECO:0000256" key="3">
    <source>
        <dbReference type="ARBA" id="ARBA00022692"/>
    </source>
</evidence>
<keyword evidence="5 6" id="KW-0472">Membrane</keyword>
<keyword evidence="6" id="KW-0378">Hydrolase</keyword>
<dbReference type="Gene3D" id="1.20.1540.10">
    <property type="entry name" value="Rhomboid-like"/>
    <property type="match status" value="1"/>
</dbReference>
<keyword evidence="6" id="KW-0720">Serine protease</keyword>
<dbReference type="InterPro" id="IPR022764">
    <property type="entry name" value="Peptidase_S54_rhomboid_dom"/>
</dbReference>
<dbReference type="InterPro" id="IPR002610">
    <property type="entry name" value="Peptidase_S54_rhomboid-like"/>
</dbReference>
<keyword evidence="10" id="KW-1185">Reference proteome</keyword>
<evidence type="ECO:0000256" key="6">
    <source>
        <dbReference type="RuleBase" id="RU362115"/>
    </source>
</evidence>
<dbReference type="GO" id="GO:0016020">
    <property type="term" value="C:membrane"/>
    <property type="evidence" value="ECO:0007669"/>
    <property type="project" value="UniProtKB-SubCell"/>
</dbReference>
<evidence type="ECO:0000313" key="10">
    <source>
        <dbReference type="Proteomes" id="UP001374535"/>
    </source>
</evidence>
<evidence type="ECO:0000256" key="7">
    <source>
        <dbReference type="SAM" id="MobiDB-lite"/>
    </source>
</evidence>
<comment type="caution">
    <text evidence="6">Lacks conserved residue(s) required for the propagation of feature annotation.</text>
</comment>
<dbReference type="CDD" id="cd00303">
    <property type="entry name" value="retropepsin_like"/>
    <property type="match status" value="1"/>
</dbReference>
<gene>
    <name evidence="9" type="ORF">V8G54_008343</name>
</gene>
<feature type="transmembrane region" description="Helical" evidence="6">
    <location>
        <begin position="621"/>
        <end position="641"/>
    </location>
</feature>
<evidence type="ECO:0000259" key="8">
    <source>
        <dbReference type="Pfam" id="PF01694"/>
    </source>
</evidence>
<dbReference type="GO" id="GO:0006508">
    <property type="term" value="P:proteolysis"/>
    <property type="evidence" value="ECO:0007669"/>
    <property type="project" value="UniProtKB-KW"/>
</dbReference>
<dbReference type="Gene3D" id="2.40.70.10">
    <property type="entry name" value="Acid Proteases"/>
    <property type="match status" value="1"/>
</dbReference>
<reference evidence="9 10" key="1">
    <citation type="journal article" date="2023" name="Life. Sci Alliance">
        <title>Evolutionary insights into 3D genome organization and epigenetic landscape of Vigna mungo.</title>
        <authorList>
            <person name="Junaid A."/>
            <person name="Singh B."/>
            <person name="Bhatia S."/>
        </authorList>
    </citation>
    <scope>NUCLEOTIDE SEQUENCE [LARGE SCALE GENOMIC DNA]</scope>
    <source>
        <strain evidence="9">Urdbean</strain>
    </source>
</reference>
<evidence type="ECO:0000256" key="2">
    <source>
        <dbReference type="ARBA" id="ARBA00009045"/>
    </source>
</evidence>
<evidence type="ECO:0000256" key="1">
    <source>
        <dbReference type="ARBA" id="ARBA00004141"/>
    </source>
</evidence>
<feature type="region of interest" description="Disordered" evidence="7">
    <location>
        <begin position="232"/>
        <end position="277"/>
    </location>
</feature>
<dbReference type="PANTHER" id="PTHR22936">
    <property type="entry name" value="RHOMBOID-RELATED"/>
    <property type="match status" value="1"/>
</dbReference>
<sequence>MENATEARLEAIEIMMEGMKAESAAVRRDLQQIMKTEGSSDDSSMNDNRLRVVGENDNGRTGNRGVEQKPWRKRVELPTFDGEEPLSWLNGAERFFDIQKVINDEEKVEIVYVSMERSTAYWFTFWKEKARNRSWDGLKATMINRFGGGFRGTEGTVEEFVRNFEVLMGQTRGVPEEQVVGYFNAGLREDVKGQAMRIARDVEDAMLRMKGENWNGFKSNQRGSRSMGAVVRSELSRPTTNQQGGTESVGSTRREAGATNSGSRMNTVGGSDNRGRMVRNLPYPELLKQKEEGRCFRCGGPFAPGHRCSERSLHVLLLAEDEEEVANDEVGEFESKTMELFACSAEGMTPPKTTKLVGWVGGRRMVVLIDSGASHNFVSKDLAEDLKLPVTEMSSYLVSLGDGRKKLQLSLGEAMVVEDFYLFDLGGVGIILGVAWLAKLGEMVINWRDMTMSYYLEGKRIQIRDLVKQGLPPPPEIKQPYIIKFETWKLGLIERKKIMVKRDLESGGGRTKNNKTEEKYTAHESSNFYEADTHWTSWLIPMFVVANIVVFVISMYINNCSKNNPGSQGGCVAKFRERFSFEPMQENLFGPFSSTLTKMGALRCNNVVIGQQGWRLVICNLLNTGIIHFIASMLSLVFMGIRLEQQFGFLNLGDKVVEGEEGNVRSLRVYMRRNKKGMPNCLGS</sequence>
<dbReference type="InterPro" id="IPR021109">
    <property type="entry name" value="Peptidase_aspartic_dom_sf"/>
</dbReference>
<evidence type="ECO:0000256" key="5">
    <source>
        <dbReference type="ARBA" id="ARBA00023136"/>
    </source>
</evidence>
<comment type="subcellular location">
    <subcellularLocation>
        <location evidence="1 6">Membrane</location>
        <topology evidence="1 6">Multi-pass membrane protein</topology>
    </subcellularLocation>
</comment>
<dbReference type="EMBL" id="CP144699">
    <property type="protein sequence ID" value="WVZ21021.1"/>
    <property type="molecule type" value="Genomic_DNA"/>
</dbReference>
<dbReference type="Pfam" id="PF01694">
    <property type="entry name" value="Rhomboid"/>
    <property type="match status" value="1"/>
</dbReference>
<evidence type="ECO:0000256" key="4">
    <source>
        <dbReference type="ARBA" id="ARBA00022989"/>
    </source>
</evidence>
<dbReference type="SUPFAM" id="SSF144091">
    <property type="entry name" value="Rhomboid-like"/>
    <property type="match status" value="1"/>
</dbReference>
<comment type="similarity">
    <text evidence="2 6">Belongs to the peptidase S54 family.</text>
</comment>
<feature type="compositionally biased region" description="Polar residues" evidence="7">
    <location>
        <begin position="236"/>
        <end position="251"/>
    </location>
</feature>
<dbReference type="SUPFAM" id="SSF50630">
    <property type="entry name" value="Acid proteases"/>
    <property type="match status" value="1"/>
</dbReference>
<dbReference type="GO" id="GO:0004252">
    <property type="term" value="F:serine-type endopeptidase activity"/>
    <property type="evidence" value="ECO:0007669"/>
    <property type="project" value="InterPro"/>
</dbReference>
<dbReference type="PANTHER" id="PTHR22936:SF86">
    <property type="entry name" value="RHOMBOID-LIKE PROTEIN 3"/>
    <property type="match status" value="1"/>
</dbReference>
<dbReference type="AlphaFoldDB" id="A0AAQ3P514"/>
<keyword evidence="3 6" id="KW-0812">Transmembrane</keyword>
<accession>A0AAQ3P514</accession>
<evidence type="ECO:0000313" key="9">
    <source>
        <dbReference type="EMBL" id="WVZ21021.1"/>
    </source>
</evidence>
<dbReference type="Pfam" id="PF08284">
    <property type="entry name" value="RVP_2"/>
    <property type="match status" value="1"/>
</dbReference>
<proteinExistence type="inferred from homology"/>
<keyword evidence="4 6" id="KW-1133">Transmembrane helix</keyword>
<comment type="function">
    <text evidence="6">Serine protease involved in intramembrane proteolysis.</text>
</comment>
<dbReference type="InterPro" id="IPR035952">
    <property type="entry name" value="Rhomboid-like_sf"/>
</dbReference>
<feature type="transmembrane region" description="Helical" evidence="6">
    <location>
        <begin position="538"/>
        <end position="557"/>
    </location>
</feature>
<comment type="catalytic activity">
    <reaction evidence="6">
        <text>Cleaves type-1 transmembrane domains using a catalytic dyad composed of serine and histidine that are contributed by different transmembrane domains.</text>
        <dbReference type="EC" id="3.4.21.105"/>
    </reaction>
</comment>
<dbReference type="Proteomes" id="UP001374535">
    <property type="component" value="Chromosome 2"/>
</dbReference>
<protein>
    <recommendedName>
        <fullName evidence="6">RHOMBOID-like protein</fullName>
        <ecNumber evidence="6">3.4.21.105</ecNumber>
    </recommendedName>
</protein>
<feature type="domain" description="Peptidase S54 rhomboid" evidence="8">
    <location>
        <begin position="611"/>
        <end position="652"/>
    </location>
</feature>
<feature type="compositionally biased region" description="Polar residues" evidence="7">
    <location>
        <begin position="258"/>
        <end position="270"/>
    </location>
</feature>
<name>A0AAQ3P514_VIGMU</name>
<keyword evidence="6" id="KW-0645">Protease</keyword>